<dbReference type="AlphaFoldDB" id="A0AAV9QRD4"/>
<sequence>MPDVEPRTLPSREGLTNQRDQADLQAVCSGRRRTCALLNSPSPCVNSAICHIQDMRSLIENWFQKPRKYQPEIDPDKPTLRFQLRDLDSDSTDLYVEGIAISAREGYQRPPLQKKINDVLSEVVHLVERLEADRQFAEEALQKEKRRRKTLETKVDSISLWKLIEHPSIVQKEHEACCRDIAELKWQHKLEKQKVDQVQEKLLQAEVLNRKLQEDVEFARNQIPIVRENLDHQKDILYQIDTAQAEADEIYSKTESHLLQAQIELKEMEAEDKKERTSLDLKQLKIEGRLAKKLQDLNQLEMAEKGLLAEIKETEETIILTENKCTHIIQRIPEIAEFDRIEKDMILQLNLEIENEMQKYRKLKEKLTSEQEEIDRKKTMWAAEVSFTEAQLQSKHEAFAALCKENQEFEQKVEDCKKKICESEKAVKWMREERKHMLQKITDNDEEWEKAKEEVTQVVDQHSVIQAKLEEQEQLTFMEEQTARTNIDNLKKDLTTNMTAREVLKAQSANVSDELKKQQGSSELTNRQLQKEFDESSSATQALDARIKRMKELTENFENMLCEHKKTLISLKKENNLKWDQLKAAQDLHCATLQRTDNALARTTLLKNESEEYQKASDEIERNVETVPEVIAELEKDFHVLEFKNKSAALIMSTLQSDINNWQQRTQQFMRTRTTHLKAREELMEETKEALKAAHIENKQLASNYEVLKKILLEAKQESVSALNDKNQAHKTYTYYTELSLLQKRMHKVWVKYLEQRNLRSLAELDRCQALSQQTAQEIKTAQGNLSEEIQLISAFLQSQRDHSTTIKNAGKNKQTSPDVVRVNE</sequence>
<feature type="compositionally biased region" description="Polar residues" evidence="2">
    <location>
        <begin position="806"/>
        <end position="818"/>
    </location>
</feature>
<keyword evidence="4" id="KW-1185">Reference proteome</keyword>
<evidence type="ECO:0008006" key="5">
    <source>
        <dbReference type="Google" id="ProtNLM"/>
    </source>
</evidence>
<keyword evidence="1" id="KW-0175">Coiled coil</keyword>
<evidence type="ECO:0000313" key="3">
    <source>
        <dbReference type="EMBL" id="KAK5599196.1"/>
    </source>
</evidence>
<dbReference type="InterPro" id="IPR038826">
    <property type="entry name" value="CCDC178"/>
</dbReference>
<reference evidence="3 4" key="1">
    <citation type="submission" date="2021-06" db="EMBL/GenBank/DDBJ databases">
        <authorList>
            <person name="Palmer J.M."/>
        </authorList>
    </citation>
    <scope>NUCLEOTIDE SEQUENCE [LARGE SCALE GENOMIC DNA]</scope>
    <source>
        <strain evidence="3 4">MEX-2019</strain>
        <tissue evidence="3">Muscle</tissue>
    </source>
</reference>
<feature type="coiled-coil region" evidence="1">
    <location>
        <begin position="346"/>
        <end position="419"/>
    </location>
</feature>
<accession>A0AAV9QRD4</accession>
<evidence type="ECO:0000313" key="4">
    <source>
        <dbReference type="Proteomes" id="UP001311232"/>
    </source>
</evidence>
<feature type="coiled-coil region" evidence="1">
    <location>
        <begin position="677"/>
        <end position="718"/>
    </location>
</feature>
<feature type="region of interest" description="Disordered" evidence="2">
    <location>
        <begin position="509"/>
        <end position="541"/>
    </location>
</feature>
<proteinExistence type="predicted"/>
<feature type="region of interest" description="Disordered" evidence="2">
    <location>
        <begin position="806"/>
        <end position="825"/>
    </location>
</feature>
<gene>
    <name evidence="3" type="ORF">CRENBAI_024583</name>
</gene>
<evidence type="ECO:0000256" key="1">
    <source>
        <dbReference type="SAM" id="Coils"/>
    </source>
</evidence>
<comment type="caution">
    <text evidence="3">The sequence shown here is derived from an EMBL/GenBank/DDBJ whole genome shotgun (WGS) entry which is preliminary data.</text>
</comment>
<name>A0AAV9QRD4_9TELE</name>
<evidence type="ECO:0000256" key="2">
    <source>
        <dbReference type="SAM" id="MobiDB-lite"/>
    </source>
</evidence>
<dbReference type="EMBL" id="JAHHUM010002957">
    <property type="protein sequence ID" value="KAK5599196.1"/>
    <property type="molecule type" value="Genomic_DNA"/>
</dbReference>
<dbReference type="PANTHER" id="PTHR35088:SF1">
    <property type="entry name" value="COILED-COIL DOMAIN-CONTAINING PROTEIN 178"/>
    <property type="match status" value="1"/>
</dbReference>
<protein>
    <recommendedName>
        <fullName evidence="5">Coiled-coil domain-containing protein 178</fullName>
    </recommendedName>
</protein>
<feature type="compositionally biased region" description="Polar residues" evidence="2">
    <location>
        <begin position="518"/>
        <end position="528"/>
    </location>
</feature>
<feature type="coiled-coil region" evidence="1">
    <location>
        <begin position="120"/>
        <end position="154"/>
    </location>
</feature>
<dbReference type="PANTHER" id="PTHR35088">
    <property type="entry name" value="COILED-COIL DOMAIN-CONTAINING PROTEIN 178"/>
    <property type="match status" value="1"/>
</dbReference>
<feature type="coiled-coil region" evidence="1">
    <location>
        <begin position="181"/>
        <end position="317"/>
    </location>
</feature>
<dbReference type="Proteomes" id="UP001311232">
    <property type="component" value="Unassembled WGS sequence"/>
</dbReference>
<organism evidence="3 4">
    <name type="scientific">Crenichthys baileyi</name>
    <name type="common">White River springfish</name>
    <dbReference type="NCBI Taxonomy" id="28760"/>
    <lineage>
        <taxon>Eukaryota</taxon>
        <taxon>Metazoa</taxon>
        <taxon>Chordata</taxon>
        <taxon>Craniata</taxon>
        <taxon>Vertebrata</taxon>
        <taxon>Euteleostomi</taxon>
        <taxon>Actinopterygii</taxon>
        <taxon>Neopterygii</taxon>
        <taxon>Teleostei</taxon>
        <taxon>Neoteleostei</taxon>
        <taxon>Acanthomorphata</taxon>
        <taxon>Ovalentaria</taxon>
        <taxon>Atherinomorphae</taxon>
        <taxon>Cyprinodontiformes</taxon>
        <taxon>Goodeidae</taxon>
        <taxon>Crenichthys</taxon>
    </lineage>
</organism>